<keyword evidence="4" id="KW-0560">Oxidoreductase</keyword>
<keyword evidence="3 7" id="KW-1133">Transmembrane helix</keyword>
<keyword evidence="6 7" id="KW-0472">Membrane</keyword>
<evidence type="ECO:0000313" key="9">
    <source>
        <dbReference type="EMBL" id="WDI31014.1"/>
    </source>
</evidence>
<sequence length="229" mass="26265">MSATPYPASKARLVRNFGLWVIVLIASPIIVAPLTALGANQLLWVRTDSLQMNVLVLAGDIILLDLWTYWLHRAWHRVPVMWRFHKVHHFDEFLDSTSSFRFHLGEVAVSAALRLIPIAVLAIPFAHVIVFETVLLCAVIFHHSNLQLPERFENGLSRVMITPSIHWVHHHAVMRDTHSNYGAIFSVWDRLFHSQSKTKRTPKMKIGVESIEDKPFLGLILTPFMRSKQ</sequence>
<dbReference type="GO" id="GO:0006643">
    <property type="term" value="P:membrane lipid metabolic process"/>
    <property type="evidence" value="ECO:0007669"/>
    <property type="project" value="TreeGrafter"/>
</dbReference>
<evidence type="ECO:0000256" key="5">
    <source>
        <dbReference type="ARBA" id="ARBA00023098"/>
    </source>
</evidence>
<proteinExistence type="predicted"/>
<keyword evidence="5" id="KW-0443">Lipid metabolism</keyword>
<evidence type="ECO:0000256" key="7">
    <source>
        <dbReference type="SAM" id="Phobius"/>
    </source>
</evidence>
<evidence type="ECO:0000313" key="10">
    <source>
        <dbReference type="Proteomes" id="UP001214043"/>
    </source>
</evidence>
<keyword evidence="2 7" id="KW-0812">Transmembrane</keyword>
<evidence type="ECO:0000256" key="3">
    <source>
        <dbReference type="ARBA" id="ARBA00022989"/>
    </source>
</evidence>
<dbReference type="GO" id="GO:0016020">
    <property type="term" value="C:membrane"/>
    <property type="evidence" value="ECO:0007669"/>
    <property type="project" value="GOC"/>
</dbReference>
<dbReference type="KEGG" id="hfl:PUV54_13730"/>
<dbReference type="InterPro" id="IPR051689">
    <property type="entry name" value="Sterol_desaturase/TMEM195"/>
</dbReference>
<dbReference type="Proteomes" id="UP001214043">
    <property type="component" value="Chromosome"/>
</dbReference>
<comment type="subcellular location">
    <subcellularLocation>
        <location evidence="1">Endomembrane system</location>
        <topology evidence="1">Multi-pass membrane protein</topology>
    </subcellularLocation>
</comment>
<feature type="transmembrane region" description="Helical" evidence="7">
    <location>
        <begin position="115"/>
        <end position="141"/>
    </location>
</feature>
<reference evidence="9" key="1">
    <citation type="submission" date="2023-02" db="EMBL/GenBank/DDBJ databases">
        <title>Genome sequence of Hyphococcus flavus.</title>
        <authorList>
            <person name="Rong J.-C."/>
            <person name="Zhao Q."/>
            <person name="Yi M."/>
            <person name="Wu J.-Y."/>
        </authorList>
    </citation>
    <scope>NUCLEOTIDE SEQUENCE</scope>
    <source>
        <strain evidence="9">MCCC 1K03223</strain>
    </source>
</reference>
<evidence type="ECO:0000256" key="1">
    <source>
        <dbReference type="ARBA" id="ARBA00004127"/>
    </source>
</evidence>
<dbReference type="Pfam" id="PF04116">
    <property type="entry name" value="FA_hydroxylase"/>
    <property type="match status" value="1"/>
</dbReference>
<evidence type="ECO:0000256" key="6">
    <source>
        <dbReference type="ARBA" id="ARBA00023136"/>
    </source>
</evidence>
<dbReference type="GO" id="GO:0008610">
    <property type="term" value="P:lipid biosynthetic process"/>
    <property type="evidence" value="ECO:0007669"/>
    <property type="project" value="InterPro"/>
</dbReference>
<evidence type="ECO:0000259" key="8">
    <source>
        <dbReference type="Pfam" id="PF04116"/>
    </source>
</evidence>
<feature type="transmembrane region" description="Helical" evidence="7">
    <location>
        <begin position="17"/>
        <end position="38"/>
    </location>
</feature>
<name>A0AAE9ZAU4_9PROT</name>
<evidence type="ECO:0000256" key="4">
    <source>
        <dbReference type="ARBA" id="ARBA00023002"/>
    </source>
</evidence>
<protein>
    <submittedName>
        <fullName evidence="9">Sterol desaturase family protein</fullName>
    </submittedName>
</protein>
<dbReference type="GO" id="GO:0050479">
    <property type="term" value="F:glyceryl-ether monooxygenase activity"/>
    <property type="evidence" value="ECO:0007669"/>
    <property type="project" value="TreeGrafter"/>
</dbReference>
<dbReference type="InterPro" id="IPR006694">
    <property type="entry name" value="Fatty_acid_hydroxylase"/>
</dbReference>
<dbReference type="RefSeq" id="WP_274492836.1">
    <property type="nucleotide sequence ID" value="NZ_CP118166.1"/>
</dbReference>
<dbReference type="PANTHER" id="PTHR21624">
    <property type="entry name" value="STEROL DESATURASE-RELATED PROTEIN"/>
    <property type="match status" value="1"/>
</dbReference>
<evidence type="ECO:0000256" key="2">
    <source>
        <dbReference type="ARBA" id="ARBA00022692"/>
    </source>
</evidence>
<feature type="domain" description="Fatty acid hydroxylase" evidence="8">
    <location>
        <begin position="61"/>
        <end position="193"/>
    </location>
</feature>
<dbReference type="EMBL" id="CP118166">
    <property type="protein sequence ID" value="WDI31014.1"/>
    <property type="molecule type" value="Genomic_DNA"/>
</dbReference>
<dbReference type="PANTHER" id="PTHR21624:SF1">
    <property type="entry name" value="ALKYLGLYCEROL MONOOXYGENASE"/>
    <property type="match status" value="1"/>
</dbReference>
<gene>
    <name evidence="9" type="ORF">PUV54_13730</name>
</gene>
<keyword evidence="10" id="KW-1185">Reference proteome</keyword>
<dbReference type="GO" id="GO:0012505">
    <property type="term" value="C:endomembrane system"/>
    <property type="evidence" value="ECO:0007669"/>
    <property type="project" value="UniProtKB-SubCell"/>
</dbReference>
<dbReference type="AlphaFoldDB" id="A0AAE9ZAU4"/>
<accession>A0AAE9ZAU4</accession>
<organism evidence="9 10">
    <name type="scientific">Hyphococcus flavus</name>
    <dbReference type="NCBI Taxonomy" id="1866326"/>
    <lineage>
        <taxon>Bacteria</taxon>
        <taxon>Pseudomonadati</taxon>
        <taxon>Pseudomonadota</taxon>
        <taxon>Alphaproteobacteria</taxon>
        <taxon>Parvularculales</taxon>
        <taxon>Parvularculaceae</taxon>
        <taxon>Hyphococcus</taxon>
    </lineage>
</organism>
<feature type="transmembrane region" description="Helical" evidence="7">
    <location>
        <begin position="50"/>
        <end position="70"/>
    </location>
</feature>
<dbReference type="GO" id="GO:0005506">
    <property type="term" value="F:iron ion binding"/>
    <property type="evidence" value="ECO:0007669"/>
    <property type="project" value="InterPro"/>
</dbReference>